<dbReference type="PROSITE" id="PS00444">
    <property type="entry name" value="POLYPRENYL_SYNTHASE_2"/>
    <property type="match status" value="1"/>
</dbReference>
<evidence type="ECO:0000256" key="7">
    <source>
        <dbReference type="RuleBase" id="RU004466"/>
    </source>
</evidence>
<dbReference type="GO" id="GO:0046872">
    <property type="term" value="F:metal ion binding"/>
    <property type="evidence" value="ECO:0007669"/>
    <property type="project" value="UniProtKB-KW"/>
</dbReference>
<evidence type="ECO:0000256" key="2">
    <source>
        <dbReference type="ARBA" id="ARBA00005128"/>
    </source>
</evidence>
<comment type="cofactor">
    <cofactor evidence="1">
        <name>Mg(2+)</name>
        <dbReference type="ChEBI" id="CHEBI:18420"/>
    </cofactor>
</comment>
<comment type="pathway">
    <text evidence="2">Isoprenoid biosynthesis.</text>
</comment>
<protein>
    <submittedName>
        <fullName evidence="8">Polyprenyl synthetase family protein</fullName>
    </submittedName>
</protein>
<gene>
    <name evidence="8" type="ORF">F5544_15125</name>
</gene>
<sequence length="432" mass="46104">MSPNQCSGNRSAHRRAVRVVRVSFERAVFRPTQNIRTFGTSRAADSHTIMEAPLSAGPETPTRIPTTGPAAPGPIPGTPEFVAAVADALTAFFTTRRELVRELGPVFEEAAAELEMFVLRGGKRTRPAFAWTGWLGAGGDPAGPQAQSVLTACAALELVQACALIHDDIIDSSRTRRGFPTVHVDFERRHRERGLTGTAAHYGTSVGILVGDLALAWADDMLHTAGLDPAALGRFARVWAAMRTEVLGGQLLDIFGEAGGDESVEAALRINRYKTAAYTVERPLHLGAAIADADADLIAAYRTFGTDIGIAFQLRDDLLGVFGDPEVTGKPSGDDLREGKRTVLLAEALRRADARDPAAATLLRTSIGTDLNQEQVERLRAVLVDLGAVDEVELRISELTEKGLAAMEASSATPAAKERLRAMALAATRRAA</sequence>
<evidence type="ECO:0000313" key="8">
    <source>
        <dbReference type="EMBL" id="QIS10909.1"/>
    </source>
</evidence>
<reference evidence="8 9" key="1">
    <citation type="journal article" date="2019" name="ACS Chem. Biol.">
        <title>Identification and Mobilization of a Cryptic Antibiotic Biosynthesis Gene Locus from a Human-Pathogenic Nocardia Isolate.</title>
        <authorList>
            <person name="Herisse M."/>
            <person name="Ishida K."/>
            <person name="Porter J.L."/>
            <person name="Howden B."/>
            <person name="Hertweck C."/>
            <person name="Stinear T.P."/>
            <person name="Pidot S.J."/>
        </authorList>
    </citation>
    <scope>NUCLEOTIDE SEQUENCE [LARGE SCALE GENOMIC DNA]</scope>
    <source>
        <strain evidence="8 9">AUSMDU00012717</strain>
    </source>
</reference>
<dbReference type="Gene3D" id="1.10.600.10">
    <property type="entry name" value="Farnesyl Diphosphate Synthase"/>
    <property type="match status" value="1"/>
</dbReference>
<dbReference type="GO" id="GO:0008299">
    <property type="term" value="P:isoprenoid biosynthetic process"/>
    <property type="evidence" value="ECO:0007669"/>
    <property type="project" value="InterPro"/>
</dbReference>
<organism evidence="8 9">
    <name type="scientific">Nocardia arthritidis</name>
    <dbReference type="NCBI Taxonomy" id="228602"/>
    <lineage>
        <taxon>Bacteria</taxon>
        <taxon>Bacillati</taxon>
        <taxon>Actinomycetota</taxon>
        <taxon>Actinomycetes</taxon>
        <taxon>Mycobacteriales</taxon>
        <taxon>Nocardiaceae</taxon>
        <taxon>Nocardia</taxon>
    </lineage>
</organism>
<evidence type="ECO:0000256" key="1">
    <source>
        <dbReference type="ARBA" id="ARBA00001946"/>
    </source>
</evidence>
<keyword evidence="4 7" id="KW-0808">Transferase</keyword>
<evidence type="ECO:0000256" key="4">
    <source>
        <dbReference type="ARBA" id="ARBA00022679"/>
    </source>
</evidence>
<dbReference type="InterPro" id="IPR008949">
    <property type="entry name" value="Isoprenoid_synthase_dom_sf"/>
</dbReference>
<accession>A0A6G9YCF2</accession>
<dbReference type="AlphaFoldDB" id="A0A6G9YCF2"/>
<dbReference type="SUPFAM" id="SSF48576">
    <property type="entry name" value="Terpenoid synthases"/>
    <property type="match status" value="1"/>
</dbReference>
<proteinExistence type="inferred from homology"/>
<dbReference type="InterPro" id="IPR000092">
    <property type="entry name" value="Polyprenyl_synt"/>
</dbReference>
<keyword evidence="9" id="KW-1185">Reference proteome</keyword>
<evidence type="ECO:0000256" key="3">
    <source>
        <dbReference type="ARBA" id="ARBA00006706"/>
    </source>
</evidence>
<dbReference type="CDD" id="cd00685">
    <property type="entry name" value="Trans_IPPS_HT"/>
    <property type="match status" value="1"/>
</dbReference>
<dbReference type="KEGG" id="nah:F5544_15125"/>
<evidence type="ECO:0000256" key="5">
    <source>
        <dbReference type="ARBA" id="ARBA00022723"/>
    </source>
</evidence>
<dbReference type="Pfam" id="PF00348">
    <property type="entry name" value="polyprenyl_synt"/>
    <property type="match status" value="1"/>
</dbReference>
<evidence type="ECO:0000256" key="6">
    <source>
        <dbReference type="ARBA" id="ARBA00022842"/>
    </source>
</evidence>
<evidence type="ECO:0000313" key="9">
    <source>
        <dbReference type="Proteomes" id="UP000503540"/>
    </source>
</evidence>
<dbReference type="PANTHER" id="PTHR12001:SF85">
    <property type="entry name" value="SHORT CHAIN ISOPRENYL DIPHOSPHATE SYNTHASE"/>
    <property type="match status" value="1"/>
</dbReference>
<dbReference type="PANTHER" id="PTHR12001">
    <property type="entry name" value="GERANYLGERANYL PYROPHOSPHATE SYNTHASE"/>
    <property type="match status" value="1"/>
</dbReference>
<dbReference type="GO" id="GO:0004659">
    <property type="term" value="F:prenyltransferase activity"/>
    <property type="evidence" value="ECO:0007669"/>
    <property type="project" value="InterPro"/>
</dbReference>
<dbReference type="InterPro" id="IPR033749">
    <property type="entry name" value="Polyprenyl_synt_CS"/>
</dbReference>
<dbReference type="SFLD" id="SFLDS00005">
    <property type="entry name" value="Isoprenoid_Synthase_Type_I"/>
    <property type="match status" value="1"/>
</dbReference>
<dbReference type="PROSITE" id="PS00723">
    <property type="entry name" value="POLYPRENYL_SYNTHASE_1"/>
    <property type="match status" value="1"/>
</dbReference>
<dbReference type="EMBL" id="CP046172">
    <property type="protein sequence ID" value="QIS10909.1"/>
    <property type="molecule type" value="Genomic_DNA"/>
</dbReference>
<keyword evidence="5" id="KW-0479">Metal-binding</keyword>
<keyword evidence="6" id="KW-0460">Magnesium</keyword>
<dbReference type="Proteomes" id="UP000503540">
    <property type="component" value="Chromosome"/>
</dbReference>
<comment type="similarity">
    <text evidence="3 7">Belongs to the FPP/GGPP synthase family.</text>
</comment>
<dbReference type="SFLD" id="SFLDG01017">
    <property type="entry name" value="Polyprenyl_Transferase_Like"/>
    <property type="match status" value="1"/>
</dbReference>
<name>A0A6G9YCF2_9NOCA</name>